<keyword evidence="3" id="KW-0812">Transmembrane</keyword>
<reference evidence="4 5" key="1">
    <citation type="submission" date="2018-08" db="EMBL/GenBank/DDBJ databases">
        <title>Genome sequencing of rice bacterial endophytes.</title>
        <authorList>
            <person name="Venturi V."/>
        </authorList>
    </citation>
    <scope>NUCLEOTIDE SEQUENCE [LARGE SCALE GENOMIC DNA]</scope>
    <source>
        <strain evidence="4 5">E1205</strain>
    </source>
</reference>
<feature type="transmembrane region" description="Helical" evidence="3">
    <location>
        <begin position="53"/>
        <end position="72"/>
    </location>
</feature>
<comment type="caution">
    <text evidence="4">The sequence shown here is derived from an EMBL/GenBank/DDBJ whole genome shotgun (WGS) entry which is preliminary data.</text>
</comment>
<evidence type="ECO:0000256" key="3">
    <source>
        <dbReference type="SAM" id="Phobius"/>
    </source>
</evidence>
<dbReference type="EMBL" id="QXDA01000010">
    <property type="protein sequence ID" value="RIA18791.1"/>
    <property type="molecule type" value="Genomic_DNA"/>
</dbReference>
<feature type="compositionally biased region" description="Basic and acidic residues" evidence="2">
    <location>
        <begin position="17"/>
        <end position="31"/>
    </location>
</feature>
<feature type="coiled-coil region" evidence="1">
    <location>
        <begin position="184"/>
        <end position="218"/>
    </location>
</feature>
<dbReference type="Gene3D" id="1.10.287.1490">
    <property type="match status" value="1"/>
</dbReference>
<proteinExistence type="predicted"/>
<evidence type="ECO:0008006" key="6">
    <source>
        <dbReference type="Google" id="ProtNLM"/>
    </source>
</evidence>
<feature type="compositionally biased region" description="Acidic residues" evidence="2">
    <location>
        <begin position="1"/>
        <end position="10"/>
    </location>
</feature>
<organism evidence="4 5">
    <name type="scientific">Ectopseudomonas oleovorans</name>
    <name type="common">Pseudomonas oleovorans</name>
    <dbReference type="NCBI Taxonomy" id="301"/>
    <lineage>
        <taxon>Bacteria</taxon>
        <taxon>Pseudomonadati</taxon>
        <taxon>Pseudomonadota</taxon>
        <taxon>Gammaproteobacteria</taxon>
        <taxon>Pseudomonadales</taxon>
        <taxon>Pseudomonadaceae</taxon>
        <taxon>Ectopseudomonas</taxon>
    </lineage>
</organism>
<evidence type="ECO:0000256" key="2">
    <source>
        <dbReference type="SAM" id="MobiDB-lite"/>
    </source>
</evidence>
<dbReference type="RefSeq" id="WP_119695178.1">
    <property type="nucleotide sequence ID" value="NZ_QXDA01000010.1"/>
</dbReference>
<evidence type="ECO:0000313" key="4">
    <source>
        <dbReference type="EMBL" id="RIA18791.1"/>
    </source>
</evidence>
<accession>A0A397MAD4</accession>
<name>A0A397MAD4_ECTOL</name>
<evidence type="ECO:0000256" key="1">
    <source>
        <dbReference type="SAM" id="Coils"/>
    </source>
</evidence>
<keyword evidence="1" id="KW-0175">Coiled coil</keyword>
<protein>
    <recommendedName>
        <fullName evidence="6">ATPase</fullName>
    </recommendedName>
</protein>
<sequence>MRNDANDELDNLPSLTTERREDFVEPRDEPAPRSSRAPSNRAAVSKGPSTGPLWALVGALSIALAGLGWWSLQQIGLMEQRLVATQESFARISEEAAGRIQDISGKVVATESNVTSGSEALKLQVRQLENRLAELSKQQQQSATAQAALDKRIDQLGTELKSGIGASADFDKRLQALTSEQTALKAAQGDAKATQAELAKLDTRIKTLSTDIDALKKQGNPSQAIRSLEQDLLVLRSELDNRPAAAASAGPNTAEFDAFRAQMTRNISTLQSQVVNLQQQLNQR</sequence>
<gene>
    <name evidence="4" type="ORF">DFO61_4950</name>
</gene>
<dbReference type="Proteomes" id="UP000265836">
    <property type="component" value="Unassembled WGS sequence"/>
</dbReference>
<keyword evidence="3" id="KW-1133">Transmembrane helix</keyword>
<feature type="region of interest" description="Disordered" evidence="2">
    <location>
        <begin position="1"/>
        <end position="48"/>
    </location>
</feature>
<feature type="coiled-coil region" evidence="1">
    <location>
        <begin position="118"/>
        <end position="145"/>
    </location>
</feature>
<keyword evidence="3" id="KW-0472">Membrane</keyword>
<evidence type="ECO:0000313" key="5">
    <source>
        <dbReference type="Proteomes" id="UP000265836"/>
    </source>
</evidence>
<dbReference type="AlphaFoldDB" id="A0A397MAD4"/>